<sequence>MGWLWSRSRGLRCIDGLEAWDERQQLCRMGVSVGKKRERCKHTHSLVPHPRQKMLHAARFIQERGLTNVGEKRLERRPAHLQRANLSCEERRRLKRLERGDEVGEVHLFQINRSAPIGTIFGKRKRDFFRPWERGNFEFYM</sequence>
<evidence type="ECO:0000313" key="1">
    <source>
        <dbReference type="EMBL" id="KAK7000868.1"/>
    </source>
</evidence>
<organism evidence="1 2">
    <name type="scientific">Favolaschia claudopus</name>
    <dbReference type="NCBI Taxonomy" id="2862362"/>
    <lineage>
        <taxon>Eukaryota</taxon>
        <taxon>Fungi</taxon>
        <taxon>Dikarya</taxon>
        <taxon>Basidiomycota</taxon>
        <taxon>Agaricomycotina</taxon>
        <taxon>Agaricomycetes</taxon>
        <taxon>Agaricomycetidae</taxon>
        <taxon>Agaricales</taxon>
        <taxon>Marasmiineae</taxon>
        <taxon>Mycenaceae</taxon>
        <taxon>Favolaschia</taxon>
    </lineage>
</organism>
<comment type="caution">
    <text evidence="1">The sequence shown here is derived from an EMBL/GenBank/DDBJ whole genome shotgun (WGS) entry which is preliminary data.</text>
</comment>
<dbReference type="EMBL" id="JAWWNJ010000086">
    <property type="protein sequence ID" value="KAK7000868.1"/>
    <property type="molecule type" value="Genomic_DNA"/>
</dbReference>
<dbReference type="Proteomes" id="UP001362999">
    <property type="component" value="Unassembled WGS sequence"/>
</dbReference>
<reference evidence="1 2" key="1">
    <citation type="journal article" date="2024" name="J Genomics">
        <title>Draft genome sequencing and assembly of Favolaschia claudopus CIRM-BRFM 2984 isolated from oak limbs.</title>
        <authorList>
            <person name="Navarro D."/>
            <person name="Drula E."/>
            <person name="Chaduli D."/>
            <person name="Cazenave R."/>
            <person name="Ahrendt S."/>
            <person name="Wang J."/>
            <person name="Lipzen A."/>
            <person name="Daum C."/>
            <person name="Barry K."/>
            <person name="Grigoriev I.V."/>
            <person name="Favel A."/>
            <person name="Rosso M.N."/>
            <person name="Martin F."/>
        </authorList>
    </citation>
    <scope>NUCLEOTIDE SEQUENCE [LARGE SCALE GENOMIC DNA]</scope>
    <source>
        <strain evidence="1 2">CIRM-BRFM 2984</strain>
    </source>
</reference>
<dbReference type="AlphaFoldDB" id="A0AAW0A502"/>
<keyword evidence="2" id="KW-1185">Reference proteome</keyword>
<accession>A0AAW0A502</accession>
<name>A0AAW0A502_9AGAR</name>
<evidence type="ECO:0000313" key="2">
    <source>
        <dbReference type="Proteomes" id="UP001362999"/>
    </source>
</evidence>
<protein>
    <submittedName>
        <fullName evidence="1">Uncharacterized protein</fullName>
    </submittedName>
</protein>
<proteinExistence type="predicted"/>
<gene>
    <name evidence="1" type="ORF">R3P38DRAFT_2796685</name>
</gene>